<evidence type="ECO:0000256" key="11">
    <source>
        <dbReference type="ARBA" id="ARBA00023295"/>
    </source>
</evidence>
<evidence type="ECO:0000256" key="2">
    <source>
        <dbReference type="ARBA" id="ARBA00004589"/>
    </source>
</evidence>
<evidence type="ECO:0000256" key="16">
    <source>
        <dbReference type="SAM" id="SignalP"/>
    </source>
</evidence>
<dbReference type="EC" id="3.2.-.-" evidence="14"/>
<comment type="caution">
    <text evidence="18">The sequence shown here is derived from an EMBL/GenBank/DDBJ whole genome shotgun (WGS) entry which is preliminary data.</text>
</comment>
<evidence type="ECO:0000256" key="4">
    <source>
        <dbReference type="ARBA" id="ARBA00022676"/>
    </source>
</evidence>
<feature type="signal peptide" evidence="16">
    <location>
        <begin position="1"/>
        <end position="20"/>
    </location>
</feature>
<keyword evidence="9" id="KW-0325">Glycoprotein</keyword>
<keyword evidence="19" id="KW-1185">Reference proteome</keyword>
<keyword evidence="7 14" id="KW-0378">Hydrolase</keyword>
<dbReference type="PIRSF" id="PIRSF037299">
    <property type="entry name" value="Glycosidase_CRH1_prd"/>
    <property type="match status" value="1"/>
</dbReference>
<protein>
    <recommendedName>
        <fullName evidence="14">Crh-like protein</fullName>
        <ecNumber evidence="14">3.2.-.-</ecNumber>
    </recommendedName>
</protein>
<feature type="region of interest" description="Disordered" evidence="15">
    <location>
        <begin position="357"/>
        <end position="435"/>
    </location>
</feature>
<evidence type="ECO:0000256" key="5">
    <source>
        <dbReference type="ARBA" id="ARBA00022679"/>
    </source>
</evidence>
<feature type="compositionally biased region" description="Low complexity" evidence="15">
    <location>
        <begin position="393"/>
        <end position="430"/>
    </location>
</feature>
<evidence type="ECO:0000256" key="12">
    <source>
        <dbReference type="ARBA" id="ARBA00023316"/>
    </source>
</evidence>
<evidence type="ECO:0000256" key="14">
    <source>
        <dbReference type="PIRNR" id="PIRNR037299"/>
    </source>
</evidence>
<dbReference type="InterPro" id="IPR050546">
    <property type="entry name" value="Glycosyl_Hydrlase_16"/>
</dbReference>
<dbReference type="InterPro" id="IPR017168">
    <property type="entry name" value="CHR-like"/>
</dbReference>
<keyword evidence="6 16" id="KW-0732">Signal</keyword>
<dbReference type="Proteomes" id="UP001465668">
    <property type="component" value="Unassembled WGS sequence"/>
</dbReference>
<dbReference type="PANTHER" id="PTHR10963">
    <property type="entry name" value="GLYCOSYL HYDROLASE-RELATED"/>
    <property type="match status" value="1"/>
</dbReference>
<keyword evidence="4" id="KW-0328">Glycosyltransferase</keyword>
<evidence type="ECO:0000256" key="8">
    <source>
        <dbReference type="ARBA" id="ARBA00023136"/>
    </source>
</evidence>
<dbReference type="EMBL" id="JARVKM010000070">
    <property type="protein sequence ID" value="KAK9771790.1"/>
    <property type="molecule type" value="Genomic_DNA"/>
</dbReference>
<evidence type="ECO:0000256" key="15">
    <source>
        <dbReference type="SAM" id="MobiDB-lite"/>
    </source>
</evidence>
<comment type="similarity">
    <text evidence="13">Belongs to the glycosyl hydrolase 16 family. CRH1 subfamily.</text>
</comment>
<organism evidence="18 19">
    <name type="scientific">Seiridium cardinale</name>
    <dbReference type="NCBI Taxonomy" id="138064"/>
    <lineage>
        <taxon>Eukaryota</taxon>
        <taxon>Fungi</taxon>
        <taxon>Dikarya</taxon>
        <taxon>Ascomycota</taxon>
        <taxon>Pezizomycotina</taxon>
        <taxon>Sordariomycetes</taxon>
        <taxon>Xylariomycetidae</taxon>
        <taxon>Amphisphaeriales</taxon>
        <taxon>Sporocadaceae</taxon>
        <taxon>Seiridium</taxon>
    </lineage>
</organism>
<keyword evidence="5" id="KW-0808">Transferase</keyword>
<evidence type="ECO:0000256" key="3">
    <source>
        <dbReference type="ARBA" id="ARBA00022622"/>
    </source>
</evidence>
<keyword evidence="10" id="KW-0449">Lipoprotein</keyword>
<keyword evidence="8 14" id="KW-0472">Membrane</keyword>
<dbReference type="PANTHER" id="PTHR10963:SF22">
    <property type="entry name" value="GLYCOSIDASE CRH2-RELATED"/>
    <property type="match status" value="1"/>
</dbReference>
<evidence type="ECO:0000256" key="7">
    <source>
        <dbReference type="ARBA" id="ARBA00022801"/>
    </source>
</evidence>
<evidence type="ECO:0000313" key="19">
    <source>
        <dbReference type="Proteomes" id="UP001465668"/>
    </source>
</evidence>
<keyword evidence="12" id="KW-0961">Cell wall biogenesis/degradation</keyword>
<reference evidence="18 19" key="1">
    <citation type="submission" date="2024-02" db="EMBL/GenBank/DDBJ databases">
        <title>First draft genome assembly of two strains of Seiridium cardinale.</title>
        <authorList>
            <person name="Emiliani G."/>
            <person name="Scali E."/>
        </authorList>
    </citation>
    <scope>NUCLEOTIDE SEQUENCE [LARGE SCALE GENOMIC DNA]</scope>
    <source>
        <strain evidence="18 19">BM-138-000479</strain>
    </source>
</reference>
<gene>
    <name evidence="18" type="ORF">SCAR479_11578</name>
</gene>
<accession>A0ABR2XDM2</accession>
<evidence type="ECO:0000256" key="10">
    <source>
        <dbReference type="ARBA" id="ARBA00023288"/>
    </source>
</evidence>
<keyword evidence="11" id="KW-0326">Glycosidase</keyword>
<dbReference type="PROSITE" id="PS51762">
    <property type="entry name" value="GH16_2"/>
    <property type="match status" value="1"/>
</dbReference>
<keyword evidence="3" id="KW-0336">GPI-anchor</keyword>
<dbReference type="InterPro" id="IPR013320">
    <property type="entry name" value="ConA-like_dom_sf"/>
</dbReference>
<dbReference type="SUPFAM" id="SSF49899">
    <property type="entry name" value="Concanavalin A-like lectins/glucanases"/>
    <property type="match status" value="1"/>
</dbReference>
<name>A0ABR2XDM2_9PEZI</name>
<comment type="subcellular location">
    <subcellularLocation>
        <location evidence="2">Membrane</location>
        <topology evidence="2">Lipid-anchor</topology>
        <topology evidence="2">GPI-anchor</topology>
    </subcellularLocation>
</comment>
<feature type="chain" id="PRO_5046145303" description="Crh-like protein" evidence="16">
    <location>
        <begin position="21"/>
        <end position="457"/>
    </location>
</feature>
<comment type="catalytic activity">
    <reaction evidence="1">
        <text>Random endo-hydrolysis of N-acetyl-beta-D-glucosaminide (1-&gt;4)-beta-linkages in chitin and chitodextrins.</text>
        <dbReference type="EC" id="3.2.1.14"/>
    </reaction>
</comment>
<proteinExistence type="inferred from homology"/>
<feature type="compositionally biased region" description="Low complexity" evidence="15">
    <location>
        <begin position="369"/>
        <end position="385"/>
    </location>
</feature>
<dbReference type="InterPro" id="IPR000757">
    <property type="entry name" value="Beta-glucanase-like"/>
</dbReference>
<evidence type="ECO:0000259" key="17">
    <source>
        <dbReference type="PROSITE" id="PS51762"/>
    </source>
</evidence>
<feature type="domain" description="GH16" evidence="17">
    <location>
        <begin position="62"/>
        <end position="277"/>
    </location>
</feature>
<evidence type="ECO:0000313" key="18">
    <source>
        <dbReference type="EMBL" id="KAK9771790.1"/>
    </source>
</evidence>
<evidence type="ECO:0000256" key="9">
    <source>
        <dbReference type="ARBA" id="ARBA00023180"/>
    </source>
</evidence>
<dbReference type="Pfam" id="PF00722">
    <property type="entry name" value="Glyco_hydro_16"/>
    <property type="match status" value="1"/>
</dbReference>
<evidence type="ECO:0000256" key="13">
    <source>
        <dbReference type="ARBA" id="ARBA00038074"/>
    </source>
</evidence>
<evidence type="ECO:0000256" key="6">
    <source>
        <dbReference type="ARBA" id="ARBA00022729"/>
    </source>
</evidence>
<evidence type="ECO:0000256" key="1">
    <source>
        <dbReference type="ARBA" id="ARBA00000822"/>
    </source>
</evidence>
<sequence length="457" mass="47454">MLRSLLPVGIALLGASSVLADGAATCSLESKCPEETPCCSQYGQCGVGAYCLGGCDPRMSFSLDSCVPEPVCASKTLKMDSTDNIVDVSKYLGDATKADWVAQGTPKPYNGNTILTMPPNTAGTVLASTVYLWYGNVKAKIKTGRGAGVVTAFILLSDVKDEIDYEWVGTELDVAQTNYYFQGIPDYTHSSNITGVSDTNADFHEYEIRWTPDDITWLVDGNVGRTQKKSDTWNATANQWDFPQTPARLQLSIWPGGASTNAQGTIDWAGGPIDWNSQDIKRDGYYYAIFGEVSIECYQTTSAPGTNSGKSYTYKGYRATNDTVVDGDSNTVLQSLLGTGLDMDKEIPASASATAEVIPGLSGGGPGTNGQAAGQAGGDSSSGSDSGSGSGSSSGSSGSSGSTPKCSSDSGFQQDCSSSSSGSSGSSTSSNEGVKQEHVMGASAFAALVAVAGMLWL</sequence>
<dbReference type="Gene3D" id="2.60.120.200">
    <property type="match status" value="1"/>
</dbReference>